<proteinExistence type="inferred from homology"/>
<dbReference type="InterPro" id="IPR005199">
    <property type="entry name" value="Glyco_hydro_79"/>
</dbReference>
<dbReference type="Gene3D" id="3.20.20.80">
    <property type="entry name" value="Glycosidases"/>
    <property type="match status" value="1"/>
</dbReference>
<evidence type="ECO:0000256" key="8">
    <source>
        <dbReference type="ARBA" id="ARBA00023228"/>
    </source>
</evidence>
<evidence type="ECO:0000256" key="7">
    <source>
        <dbReference type="ARBA" id="ARBA00023180"/>
    </source>
</evidence>
<dbReference type="Gramene" id="rna-AYBTSS11_LOCUS27452">
    <property type="protein sequence ID" value="CAJ1975340.1"/>
    <property type="gene ID" value="gene-AYBTSS11_LOCUS27452"/>
</dbReference>
<evidence type="ECO:0000256" key="3">
    <source>
        <dbReference type="ARBA" id="ARBA00022525"/>
    </source>
</evidence>
<evidence type="ECO:0000256" key="10">
    <source>
        <dbReference type="ARBA" id="ARBA00055929"/>
    </source>
</evidence>
<reference evidence="11" key="1">
    <citation type="submission" date="2023-10" db="EMBL/GenBank/DDBJ databases">
        <authorList>
            <person name="Domelevo Entfellner J.-B."/>
        </authorList>
    </citation>
    <scope>NUCLEOTIDE SEQUENCE</scope>
</reference>
<evidence type="ECO:0000256" key="4">
    <source>
        <dbReference type="ARBA" id="ARBA00022729"/>
    </source>
</evidence>
<evidence type="ECO:0000313" key="11">
    <source>
        <dbReference type="EMBL" id="CAJ1975340.1"/>
    </source>
</evidence>
<dbReference type="GO" id="GO:0009505">
    <property type="term" value="C:plant-type cell wall"/>
    <property type="evidence" value="ECO:0007669"/>
    <property type="project" value="TreeGrafter"/>
</dbReference>
<gene>
    <name evidence="11" type="ORF">AYBTSS11_LOCUS27452</name>
</gene>
<comment type="subcellular location">
    <subcellularLocation>
        <location evidence="9">Lysosome membrane</location>
        <topology evidence="9">Peripheral membrane protein</topology>
    </subcellularLocation>
    <subcellularLocation>
        <location evidence="1">Secreted</location>
    </subcellularLocation>
</comment>
<keyword evidence="7" id="KW-0325">Glycoprotein</keyword>
<sequence>MDQKKSADKGEKTDVMPKLWDQCTKVALITFAYSGSKFELVVINDFVLHLGVQNFGHRVIDERGNKILEDELLVEANDDNSRVSAAGFSTVHLLEEIDQWYLRMVVLDLDATARTVDPLMRFHLALFLVLASLQATLSQDIEHGSLLVDGAQTKAETGDNFICATIDWWPHDKCDYNHCPWGYSSVVNLDLSHPFLAKAIQALKPLRIRLGGSLQDQVLYDVGSLKSPCHPLQKVKGGLFGFSKGCLHMKRWDGLNQFFNETGAIVTFGLNALHGKHQISHNVWEGDWDPTNAYDFIKYTISKGYKIDSWELGNELSGKGIGASVDVAQYGKDLIKLKQILGTLYENSKFKPSLVAPGGFYEREWYDKLLQVSGSGIINVLTHHLYNLGAGSDEHLERKILDPERLSKVESIFGNLSETIQKYGPWTSAWVGEAGGAYNSGGNHVSNTFLNSFWYLDQLGIASNYNTKVYCRQTIIGGNYGLLNTTTFTPNPDYYSALLWHRLMGKKVLAVSSDVSPFLRTYAHCSKDRDGVTLLLINLSNETRFILTVRNPVSASIENEVATNIQKENTFFDKLKKAFSWVGTKGSEVTFREEYHLTPKDDYLKSQTMVLNGIPLELTDQGDLPRLDPVSSNVRSPIYMTPLSIAFVVYPNFDAPACATRRKF</sequence>
<evidence type="ECO:0000256" key="6">
    <source>
        <dbReference type="ARBA" id="ARBA00023136"/>
    </source>
</evidence>
<dbReference type="GO" id="GO:0005765">
    <property type="term" value="C:lysosomal membrane"/>
    <property type="evidence" value="ECO:0007669"/>
    <property type="project" value="UniProtKB-SubCell"/>
</dbReference>
<dbReference type="PANTHER" id="PTHR14363:SF31">
    <property type="entry name" value="GLYCOSIDE HYDROLASE FAMILY 79 AMINO-TERMINAL DOMAIN PROTEIN"/>
    <property type="match status" value="1"/>
</dbReference>
<keyword evidence="12" id="KW-1185">Reference proteome</keyword>
<dbReference type="InterPro" id="IPR017853">
    <property type="entry name" value="GH"/>
</dbReference>
<protein>
    <recommendedName>
        <fullName evidence="13">Heparanase-like protein 1</fullName>
    </recommendedName>
</protein>
<dbReference type="Pfam" id="PF03662">
    <property type="entry name" value="Glyco_hydro_79n"/>
    <property type="match status" value="1"/>
</dbReference>
<keyword evidence="4" id="KW-0732">Signal</keyword>
<dbReference type="SUPFAM" id="SSF51445">
    <property type="entry name" value="(Trans)glycosidases"/>
    <property type="match status" value="1"/>
</dbReference>
<keyword evidence="3" id="KW-0964">Secreted</keyword>
<dbReference type="GO" id="GO:0005576">
    <property type="term" value="C:extracellular region"/>
    <property type="evidence" value="ECO:0007669"/>
    <property type="project" value="UniProtKB-SubCell"/>
</dbReference>
<name>A0AA86W0T6_9FABA</name>
<organism evidence="11 12">
    <name type="scientific">Sphenostylis stenocarpa</name>
    <dbReference type="NCBI Taxonomy" id="92480"/>
    <lineage>
        <taxon>Eukaryota</taxon>
        <taxon>Viridiplantae</taxon>
        <taxon>Streptophyta</taxon>
        <taxon>Embryophyta</taxon>
        <taxon>Tracheophyta</taxon>
        <taxon>Spermatophyta</taxon>
        <taxon>Magnoliopsida</taxon>
        <taxon>eudicotyledons</taxon>
        <taxon>Gunneridae</taxon>
        <taxon>Pentapetalae</taxon>
        <taxon>rosids</taxon>
        <taxon>fabids</taxon>
        <taxon>Fabales</taxon>
        <taxon>Fabaceae</taxon>
        <taxon>Papilionoideae</taxon>
        <taxon>50 kb inversion clade</taxon>
        <taxon>NPAAA clade</taxon>
        <taxon>indigoferoid/millettioid clade</taxon>
        <taxon>Phaseoleae</taxon>
        <taxon>Sphenostylis</taxon>
    </lineage>
</organism>
<evidence type="ECO:0000313" key="12">
    <source>
        <dbReference type="Proteomes" id="UP001189624"/>
    </source>
</evidence>
<keyword evidence="6" id="KW-0472">Membrane</keyword>
<dbReference type="Proteomes" id="UP001189624">
    <property type="component" value="Chromosome 9"/>
</dbReference>
<comment type="function">
    <text evidence="10">Endoglycosidase which is a cell surface and extracellular matrix-degrading enzyme. Cleaves heparan sulfate proteoglycans (HSPGs) into heparan sulfate side chains and core proteoglycans.</text>
</comment>
<accession>A0AA86W0T6</accession>
<dbReference type="AlphaFoldDB" id="A0AA86W0T6"/>
<evidence type="ECO:0000256" key="1">
    <source>
        <dbReference type="ARBA" id="ARBA00004613"/>
    </source>
</evidence>
<keyword evidence="8" id="KW-0458">Lysosome</keyword>
<dbReference type="PANTHER" id="PTHR14363">
    <property type="entry name" value="HEPARANASE-RELATED"/>
    <property type="match status" value="1"/>
</dbReference>
<keyword evidence="5" id="KW-0378">Hydrolase</keyword>
<evidence type="ECO:0000256" key="5">
    <source>
        <dbReference type="ARBA" id="ARBA00022801"/>
    </source>
</evidence>
<dbReference type="GO" id="GO:0004566">
    <property type="term" value="F:beta-glucuronidase activity"/>
    <property type="evidence" value="ECO:0007669"/>
    <property type="project" value="TreeGrafter"/>
</dbReference>
<evidence type="ECO:0000256" key="2">
    <source>
        <dbReference type="ARBA" id="ARBA00009800"/>
    </source>
</evidence>
<evidence type="ECO:0008006" key="13">
    <source>
        <dbReference type="Google" id="ProtNLM"/>
    </source>
</evidence>
<comment type="similarity">
    <text evidence="2">Belongs to the glycosyl hydrolase 79 family.</text>
</comment>
<dbReference type="EMBL" id="OY731406">
    <property type="protein sequence ID" value="CAJ1975340.1"/>
    <property type="molecule type" value="Genomic_DNA"/>
</dbReference>
<evidence type="ECO:0000256" key="9">
    <source>
        <dbReference type="ARBA" id="ARBA00023765"/>
    </source>
</evidence>
<dbReference type="FunFam" id="3.20.20.80:FF:000023">
    <property type="entry name" value="heparanase-like protein 3"/>
    <property type="match status" value="1"/>
</dbReference>